<dbReference type="SUPFAM" id="SSF52266">
    <property type="entry name" value="SGNH hydrolase"/>
    <property type="match status" value="1"/>
</dbReference>
<proteinExistence type="predicted"/>
<dbReference type="Proteomes" id="UP001520654">
    <property type="component" value="Unassembled WGS sequence"/>
</dbReference>
<dbReference type="InterPro" id="IPR013830">
    <property type="entry name" value="SGNH_hydro"/>
</dbReference>
<accession>A0ABS8DZU8</accession>
<reference evidence="2 3" key="1">
    <citation type="submission" date="2021-08" db="EMBL/GenBank/DDBJ databases">
        <title>Genomic Architecture of Streptomyces flavotricini NGL1 and Streptomyces erythrochromogenes HMS4 With Differential Plant Beneficial attributes and laccase production capabilities.</title>
        <authorList>
            <person name="Salwan R."/>
            <person name="Kaur R."/>
            <person name="Sharma V."/>
        </authorList>
    </citation>
    <scope>NUCLEOTIDE SEQUENCE [LARGE SCALE GENOMIC DNA]</scope>
    <source>
        <strain evidence="2 3">NGL1</strain>
    </source>
</reference>
<dbReference type="Gene3D" id="3.40.50.1110">
    <property type="entry name" value="SGNH hydrolase"/>
    <property type="match status" value="1"/>
</dbReference>
<dbReference type="InterPro" id="IPR036514">
    <property type="entry name" value="SGNH_hydro_sf"/>
</dbReference>
<sequence length="285" mass="30692">MTSPTTATAPAQDPAERMLRFHQPEKVLRHLRGAPDEATLAALFGLDPVGYRRYLDRFEERNRAAAAALAAEPGTAARLAGLPFRPGEHVVAVGESTTADRLSWFEILRHLLPEGVRCTNLAVSGSTTAQALANVPLLAFQRPDWVMCMLGANDVQRLDGVPLVAAAETRRALRALRDLTVRRAGARWIWLTPTGVDPRRVAQYVHFQRAGLGWAGADLDAVAELLLAEPEPTIDTRAAAHGHVEEDGVHLTPAGQQRVAAAVLEALGPGLVRPEDLRGPAGPRP</sequence>
<dbReference type="EMBL" id="JAINUL010000001">
    <property type="protein sequence ID" value="MCC0093569.1"/>
    <property type="molecule type" value="Genomic_DNA"/>
</dbReference>
<dbReference type="RefSeq" id="WP_229334215.1">
    <property type="nucleotide sequence ID" value="NZ_JAINUL010000001.1"/>
</dbReference>
<keyword evidence="3" id="KW-1185">Reference proteome</keyword>
<keyword evidence="2" id="KW-0378">Hydrolase</keyword>
<dbReference type="Pfam" id="PF13472">
    <property type="entry name" value="Lipase_GDSL_2"/>
    <property type="match status" value="1"/>
</dbReference>
<dbReference type="CDD" id="cd00229">
    <property type="entry name" value="SGNH_hydrolase"/>
    <property type="match status" value="1"/>
</dbReference>
<feature type="domain" description="SGNH hydrolase-type esterase" evidence="1">
    <location>
        <begin position="93"/>
        <end position="258"/>
    </location>
</feature>
<evidence type="ECO:0000313" key="2">
    <source>
        <dbReference type="EMBL" id="MCC0093569.1"/>
    </source>
</evidence>
<evidence type="ECO:0000259" key="1">
    <source>
        <dbReference type="Pfam" id="PF13472"/>
    </source>
</evidence>
<protein>
    <submittedName>
        <fullName evidence="2">SGNH/GDSL hydrolase family protein</fullName>
    </submittedName>
</protein>
<evidence type="ECO:0000313" key="3">
    <source>
        <dbReference type="Proteomes" id="UP001520654"/>
    </source>
</evidence>
<name>A0ABS8DZU8_9ACTN</name>
<comment type="caution">
    <text evidence="2">The sequence shown here is derived from an EMBL/GenBank/DDBJ whole genome shotgun (WGS) entry which is preliminary data.</text>
</comment>
<gene>
    <name evidence="2" type="ORF">K7B10_01915</name>
</gene>
<dbReference type="GO" id="GO:0016787">
    <property type="term" value="F:hydrolase activity"/>
    <property type="evidence" value="ECO:0007669"/>
    <property type="project" value="UniProtKB-KW"/>
</dbReference>
<organism evidence="2 3">
    <name type="scientific">Streptomyces flavotricini</name>
    <dbReference type="NCBI Taxonomy" id="66888"/>
    <lineage>
        <taxon>Bacteria</taxon>
        <taxon>Bacillati</taxon>
        <taxon>Actinomycetota</taxon>
        <taxon>Actinomycetes</taxon>
        <taxon>Kitasatosporales</taxon>
        <taxon>Streptomycetaceae</taxon>
        <taxon>Streptomyces</taxon>
    </lineage>
</organism>